<comment type="catalytic activity">
    <reaction evidence="6">
        <text>2 a quinone + NADH + H(+) = 2 a 1,4-benzosemiquinone + NAD(+)</text>
        <dbReference type="Rhea" id="RHEA:65952"/>
        <dbReference type="ChEBI" id="CHEBI:15378"/>
        <dbReference type="ChEBI" id="CHEBI:57540"/>
        <dbReference type="ChEBI" id="CHEBI:57945"/>
        <dbReference type="ChEBI" id="CHEBI:132124"/>
        <dbReference type="ChEBI" id="CHEBI:134225"/>
    </reaction>
</comment>
<dbReference type="PANTHER" id="PTHR43741">
    <property type="entry name" value="FMN-DEPENDENT NADH-AZOREDUCTASE 1"/>
    <property type="match status" value="1"/>
</dbReference>
<evidence type="ECO:0000256" key="6">
    <source>
        <dbReference type="HAMAP-Rule" id="MF_01216"/>
    </source>
</evidence>
<organism evidence="8 9">
    <name type="scientific">Salinarimonas ramus</name>
    <dbReference type="NCBI Taxonomy" id="690164"/>
    <lineage>
        <taxon>Bacteria</taxon>
        <taxon>Pseudomonadati</taxon>
        <taxon>Pseudomonadota</taxon>
        <taxon>Alphaproteobacteria</taxon>
        <taxon>Hyphomicrobiales</taxon>
        <taxon>Salinarimonadaceae</taxon>
        <taxon>Salinarimonas</taxon>
    </lineage>
</organism>
<feature type="domain" description="Flavodoxin-like fold" evidence="7">
    <location>
        <begin position="1"/>
        <end position="201"/>
    </location>
</feature>
<evidence type="ECO:0000256" key="3">
    <source>
        <dbReference type="ARBA" id="ARBA00023002"/>
    </source>
</evidence>
<keyword evidence="1 6" id="KW-0285">Flavoprotein</keyword>
<dbReference type="Gene3D" id="3.40.50.360">
    <property type="match status" value="1"/>
</dbReference>
<reference evidence="8 9" key="1">
    <citation type="journal article" date="2014" name="Int. J. Syst. Evol. Microbiol.">
        <title>Complete genome sequence of Corynebacterium casei LMG S-19264T (=DSM 44701T), isolated from a smear-ripened cheese.</title>
        <authorList>
            <consortium name="US DOE Joint Genome Institute (JGI-PGF)"/>
            <person name="Walter F."/>
            <person name="Albersmeier A."/>
            <person name="Kalinowski J."/>
            <person name="Ruckert C."/>
        </authorList>
    </citation>
    <scope>NUCLEOTIDE SEQUENCE [LARGE SCALE GENOMIC DNA]</scope>
    <source>
        <strain evidence="8 9">CGMCC 1.9161</strain>
    </source>
</reference>
<dbReference type="GO" id="GO:0010181">
    <property type="term" value="F:FMN binding"/>
    <property type="evidence" value="ECO:0007669"/>
    <property type="project" value="UniProtKB-UniRule"/>
</dbReference>
<dbReference type="EC" id="1.6.5.-" evidence="6"/>
<feature type="binding site" evidence="6">
    <location>
        <position position="9"/>
    </location>
    <ligand>
        <name>FMN</name>
        <dbReference type="ChEBI" id="CHEBI:58210"/>
    </ligand>
</feature>
<dbReference type="GO" id="GO:0016652">
    <property type="term" value="F:oxidoreductase activity, acting on NAD(P)H as acceptor"/>
    <property type="evidence" value="ECO:0007669"/>
    <property type="project" value="UniProtKB-UniRule"/>
</dbReference>
<comment type="caution">
    <text evidence="8">The sequence shown here is derived from an EMBL/GenBank/DDBJ whole genome shotgun (WGS) entry which is preliminary data.</text>
</comment>
<accession>A0A917QFS4</accession>
<comment type="similarity">
    <text evidence="6">Belongs to the azoreductase type 1 family.</text>
</comment>
<dbReference type="SUPFAM" id="SSF52218">
    <property type="entry name" value="Flavoproteins"/>
    <property type="match status" value="1"/>
</dbReference>
<comment type="caution">
    <text evidence="6">Lacks conserved residue(s) required for the propagation of feature annotation.</text>
</comment>
<sequence length="210" mass="22680">MKILHLNASTRGPQSESLAVAQKVIETLGSASQIEVDSFDLFGDDLPAFDADAVGGKMALFTGAEATPAQKQAWETVKAVFERFAAADVYVLNVPLWNNGIPYVLKQFIDVVTQPGWTFGFDMEKGYTGLMTGKRAFVVYASGVYHENVPANFGSDFATPYLDDWFKFIGVHDIEHIHVAPTVVNADFASTKAAALAEAEAKAKQLLAAA</sequence>
<dbReference type="EMBL" id="BMMF01000014">
    <property type="protein sequence ID" value="GGK49273.1"/>
    <property type="molecule type" value="Genomic_DNA"/>
</dbReference>
<evidence type="ECO:0000313" key="9">
    <source>
        <dbReference type="Proteomes" id="UP000600449"/>
    </source>
</evidence>
<dbReference type="InterPro" id="IPR023048">
    <property type="entry name" value="NADH:quinone_OxRdtase_FMN_depd"/>
</dbReference>
<comment type="function">
    <text evidence="6">Quinone reductase that provides resistance to thiol-specific stress caused by electrophilic quinones.</text>
</comment>
<keyword evidence="9" id="KW-1185">Reference proteome</keyword>
<keyword evidence="3 6" id="KW-0560">Oxidoreductase</keyword>
<evidence type="ECO:0000259" key="7">
    <source>
        <dbReference type="Pfam" id="PF02525"/>
    </source>
</evidence>
<comment type="function">
    <text evidence="6">Also exhibits azoreductase activity. Catalyzes the reductive cleavage of the azo bond in aromatic azo compounds to the corresponding amines.</text>
</comment>
<proteinExistence type="inferred from homology"/>
<feature type="binding site" evidence="6">
    <location>
        <begin position="15"/>
        <end position="17"/>
    </location>
    <ligand>
        <name>FMN</name>
        <dbReference type="ChEBI" id="CHEBI:58210"/>
    </ligand>
</feature>
<evidence type="ECO:0000256" key="4">
    <source>
        <dbReference type="ARBA" id="ARBA00023027"/>
    </source>
</evidence>
<dbReference type="AlphaFoldDB" id="A0A917QFS4"/>
<dbReference type="InterPro" id="IPR050104">
    <property type="entry name" value="FMN-dep_NADH:Q_OxRdtase_AzoR1"/>
</dbReference>
<dbReference type="InterPro" id="IPR029039">
    <property type="entry name" value="Flavoprotein-like_sf"/>
</dbReference>
<evidence type="ECO:0000256" key="5">
    <source>
        <dbReference type="ARBA" id="ARBA00048542"/>
    </source>
</evidence>
<keyword evidence="2 6" id="KW-0288">FMN</keyword>
<dbReference type="GO" id="GO:0016655">
    <property type="term" value="F:oxidoreductase activity, acting on NAD(P)H, quinone or similar compound as acceptor"/>
    <property type="evidence" value="ECO:0007669"/>
    <property type="project" value="InterPro"/>
</dbReference>
<comment type="catalytic activity">
    <reaction evidence="5">
        <text>N,N-dimethyl-1,4-phenylenediamine + anthranilate + 2 NAD(+) = 2-(4-dimethylaminophenyl)diazenylbenzoate + 2 NADH + 2 H(+)</text>
        <dbReference type="Rhea" id="RHEA:55872"/>
        <dbReference type="ChEBI" id="CHEBI:15378"/>
        <dbReference type="ChEBI" id="CHEBI:15783"/>
        <dbReference type="ChEBI" id="CHEBI:16567"/>
        <dbReference type="ChEBI" id="CHEBI:57540"/>
        <dbReference type="ChEBI" id="CHEBI:57945"/>
        <dbReference type="ChEBI" id="CHEBI:71579"/>
        <dbReference type="EC" id="1.7.1.17"/>
    </reaction>
    <physiologicalReaction direction="right-to-left" evidence="5">
        <dbReference type="Rhea" id="RHEA:55874"/>
    </physiologicalReaction>
</comment>
<evidence type="ECO:0000256" key="1">
    <source>
        <dbReference type="ARBA" id="ARBA00022630"/>
    </source>
</evidence>
<protein>
    <recommendedName>
        <fullName evidence="6">FMN dependent NADH:quinone oxidoreductase</fullName>
        <ecNumber evidence="6">1.6.5.-</ecNumber>
    </recommendedName>
    <alternativeName>
        <fullName evidence="6">Azo-dye reductase</fullName>
    </alternativeName>
    <alternativeName>
        <fullName evidence="6">FMN-dependent NADH-azo compound oxidoreductase</fullName>
    </alternativeName>
    <alternativeName>
        <fullName evidence="6">FMN-dependent NADH-azoreductase</fullName>
        <ecNumber evidence="6">1.7.1.17</ecNumber>
    </alternativeName>
</protein>
<name>A0A917QFS4_9HYPH</name>
<comment type="cofactor">
    <cofactor evidence="6">
        <name>FMN</name>
        <dbReference type="ChEBI" id="CHEBI:58210"/>
    </cofactor>
    <text evidence="6">Binds 1 FMN per subunit.</text>
</comment>
<dbReference type="InterPro" id="IPR003680">
    <property type="entry name" value="Flavodoxin_fold"/>
</dbReference>
<dbReference type="Pfam" id="PF02525">
    <property type="entry name" value="Flavodoxin_2"/>
    <property type="match status" value="1"/>
</dbReference>
<dbReference type="HAMAP" id="MF_01216">
    <property type="entry name" value="Azoreductase_type1"/>
    <property type="match status" value="1"/>
</dbReference>
<comment type="subunit">
    <text evidence="6">Homodimer.</text>
</comment>
<gene>
    <name evidence="8" type="primary">acpD</name>
    <name evidence="6" type="synonym">azoR</name>
    <name evidence="8" type="ORF">GCM10011322_40350</name>
</gene>
<dbReference type="Proteomes" id="UP000600449">
    <property type="component" value="Unassembled WGS sequence"/>
</dbReference>
<evidence type="ECO:0000313" key="8">
    <source>
        <dbReference type="EMBL" id="GGK49273.1"/>
    </source>
</evidence>
<dbReference type="EC" id="1.7.1.17" evidence="6"/>
<evidence type="ECO:0000256" key="2">
    <source>
        <dbReference type="ARBA" id="ARBA00022643"/>
    </source>
</evidence>
<keyword evidence="4 6" id="KW-0520">NAD</keyword>
<dbReference type="GO" id="GO:0009055">
    <property type="term" value="F:electron transfer activity"/>
    <property type="evidence" value="ECO:0007669"/>
    <property type="project" value="UniProtKB-UniRule"/>
</dbReference>
<dbReference type="PANTHER" id="PTHR43741:SF4">
    <property type="entry name" value="FMN-DEPENDENT NADH:QUINONE OXIDOREDUCTASE"/>
    <property type="match status" value="1"/>
</dbReference>